<sequence length="72" mass="6920">MNMIYSKPILITALLLGLSGCANLSEQEQNTAIGAGAGGVAGGVMTGGSTIGILGGAAAGGFLGHILSDDED</sequence>
<accession>A0AAE3HK44</accession>
<feature type="domain" description="Glycine zipper 2TM" evidence="2">
    <location>
        <begin position="30"/>
        <end position="66"/>
    </location>
</feature>
<comment type="caution">
    <text evidence="3">The sequence shown here is derived from an EMBL/GenBank/DDBJ whole genome shotgun (WGS) entry which is preliminary data.</text>
</comment>
<feature type="signal peptide" evidence="1">
    <location>
        <begin position="1"/>
        <end position="24"/>
    </location>
</feature>
<evidence type="ECO:0000313" key="4">
    <source>
        <dbReference type="Proteomes" id="UP001204445"/>
    </source>
</evidence>
<keyword evidence="1" id="KW-0732">Signal</keyword>
<keyword evidence="4" id="KW-1185">Reference proteome</keyword>
<dbReference type="EMBL" id="JANUCT010000004">
    <property type="protein sequence ID" value="MCS3902658.1"/>
    <property type="molecule type" value="Genomic_DNA"/>
</dbReference>
<protein>
    <submittedName>
        <fullName evidence="3">Osmotically inducible lipoprotein OsmB</fullName>
    </submittedName>
</protein>
<reference evidence="3" key="1">
    <citation type="submission" date="2022-08" db="EMBL/GenBank/DDBJ databases">
        <title>Genomic Encyclopedia of Type Strains, Phase III (KMG-III): the genomes of soil and plant-associated and newly described type strains.</title>
        <authorList>
            <person name="Whitman W."/>
        </authorList>
    </citation>
    <scope>NUCLEOTIDE SEQUENCE</scope>
    <source>
        <strain evidence="3">HMT 1</strain>
    </source>
</reference>
<dbReference type="RefSeq" id="WP_259054217.1">
    <property type="nucleotide sequence ID" value="NZ_JANUCT010000004.1"/>
</dbReference>
<evidence type="ECO:0000256" key="1">
    <source>
        <dbReference type="SAM" id="SignalP"/>
    </source>
</evidence>
<dbReference type="PROSITE" id="PS51257">
    <property type="entry name" value="PROKAR_LIPOPROTEIN"/>
    <property type="match status" value="1"/>
</dbReference>
<dbReference type="Proteomes" id="UP001204445">
    <property type="component" value="Unassembled WGS sequence"/>
</dbReference>
<dbReference type="Pfam" id="PF05433">
    <property type="entry name" value="Rick_17kDa_Anti"/>
    <property type="match status" value="1"/>
</dbReference>
<organism evidence="3 4">
    <name type="scientific">Methylohalomonas lacus</name>
    <dbReference type="NCBI Taxonomy" id="398773"/>
    <lineage>
        <taxon>Bacteria</taxon>
        <taxon>Pseudomonadati</taxon>
        <taxon>Pseudomonadota</taxon>
        <taxon>Gammaproteobacteria</taxon>
        <taxon>Methylohalomonadales</taxon>
        <taxon>Methylohalomonadaceae</taxon>
        <taxon>Methylohalomonas</taxon>
    </lineage>
</organism>
<name>A0AAE3HK44_9GAMM</name>
<dbReference type="InterPro" id="IPR008816">
    <property type="entry name" value="Gly_zipper_2TM_dom"/>
</dbReference>
<keyword evidence="3" id="KW-0449">Lipoprotein</keyword>
<dbReference type="GO" id="GO:0019867">
    <property type="term" value="C:outer membrane"/>
    <property type="evidence" value="ECO:0007669"/>
    <property type="project" value="InterPro"/>
</dbReference>
<dbReference type="AlphaFoldDB" id="A0AAE3HK44"/>
<evidence type="ECO:0000259" key="2">
    <source>
        <dbReference type="Pfam" id="PF05433"/>
    </source>
</evidence>
<proteinExistence type="predicted"/>
<feature type="chain" id="PRO_5042173844" evidence="1">
    <location>
        <begin position="25"/>
        <end position="72"/>
    </location>
</feature>
<gene>
    <name evidence="3" type="ORF">J2T55_000662</name>
</gene>
<evidence type="ECO:0000313" key="3">
    <source>
        <dbReference type="EMBL" id="MCS3902658.1"/>
    </source>
</evidence>